<keyword evidence="7" id="KW-1015">Disulfide bond</keyword>
<evidence type="ECO:0000313" key="11">
    <source>
        <dbReference type="EMBL" id="KAJ4480633.1"/>
    </source>
</evidence>
<dbReference type="Proteomes" id="UP001150238">
    <property type="component" value="Unassembled WGS sequence"/>
</dbReference>
<dbReference type="SUPFAM" id="SSF50911">
    <property type="entry name" value="Mannose 6-phosphate receptor domain"/>
    <property type="match status" value="1"/>
</dbReference>
<dbReference type="AlphaFoldDB" id="A0A9W9AF90"/>
<dbReference type="Pfam" id="PF07915">
    <property type="entry name" value="PRKCSH"/>
    <property type="match status" value="1"/>
</dbReference>
<dbReference type="InterPro" id="IPR012913">
    <property type="entry name" value="OS9-like_dom"/>
</dbReference>
<feature type="region of interest" description="Disordered" evidence="8">
    <location>
        <begin position="434"/>
        <end position="481"/>
    </location>
</feature>
<evidence type="ECO:0000313" key="12">
    <source>
        <dbReference type="Proteomes" id="UP001150238"/>
    </source>
</evidence>
<evidence type="ECO:0000256" key="4">
    <source>
        <dbReference type="ARBA" id="ARBA00022729"/>
    </source>
</evidence>
<reference evidence="11" key="2">
    <citation type="journal article" date="2023" name="Proc. Natl. Acad. Sci. U.S.A.">
        <title>A global phylogenomic analysis of the shiitake genus Lentinula.</title>
        <authorList>
            <person name="Sierra-Patev S."/>
            <person name="Min B."/>
            <person name="Naranjo-Ortiz M."/>
            <person name="Looney B."/>
            <person name="Konkel Z."/>
            <person name="Slot J.C."/>
            <person name="Sakamoto Y."/>
            <person name="Steenwyk J.L."/>
            <person name="Rokas A."/>
            <person name="Carro J."/>
            <person name="Camarero S."/>
            <person name="Ferreira P."/>
            <person name="Molpeceres G."/>
            <person name="Ruiz-Duenas F.J."/>
            <person name="Serrano A."/>
            <person name="Henrissat B."/>
            <person name="Drula E."/>
            <person name="Hughes K.W."/>
            <person name="Mata J.L."/>
            <person name="Ishikawa N.K."/>
            <person name="Vargas-Isla R."/>
            <person name="Ushijima S."/>
            <person name="Smith C.A."/>
            <person name="Donoghue J."/>
            <person name="Ahrendt S."/>
            <person name="Andreopoulos W."/>
            <person name="He G."/>
            <person name="LaButti K."/>
            <person name="Lipzen A."/>
            <person name="Ng V."/>
            <person name="Riley R."/>
            <person name="Sandor L."/>
            <person name="Barry K."/>
            <person name="Martinez A.T."/>
            <person name="Xiao Y."/>
            <person name="Gibbons J.G."/>
            <person name="Terashima K."/>
            <person name="Grigoriev I.V."/>
            <person name="Hibbett D."/>
        </authorList>
    </citation>
    <scope>NUCLEOTIDE SEQUENCE</scope>
    <source>
        <strain evidence="11">Sp2 HRB7682 ss15</strain>
    </source>
</reference>
<reference evidence="11" key="1">
    <citation type="submission" date="2022-08" db="EMBL/GenBank/DDBJ databases">
        <authorList>
            <consortium name="DOE Joint Genome Institute"/>
            <person name="Min B."/>
            <person name="Riley R."/>
            <person name="Sierra-Patev S."/>
            <person name="Naranjo-Ortiz M."/>
            <person name="Looney B."/>
            <person name="Konkel Z."/>
            <person name="Slot J.C."/>
            <person name="Sakamoto Y."/>
            <person name="Steenwyk J.L."/>
            <person name="Rokas A."/>
            <person name="Carro J."/>
            <person name="Camarero S."/>
            <person name="Ferreira P."/>
            <person name="Molpeceres G."/>
            <person name="Ruiz-Duenas F.J."/>
            <person name="Serrano A."/>
            <person name="Henrissat B."/>
            <person name="Drula E."/>
            <person name="Hughes K.W."/>
            <person name="Mata J.L."/>
            <person name="Ishikawa N.K."/>
            <person name="Vargas-Isla R."/>
            <person name="Ushijima S."/>
            <person name="Smith C.A."/>
            <person name="Ahrendt S."/>
            <person name="Andreopoulos W."/>
            <person name="He G."/>
            <person name="Labutti K."/>
            <person name="Lipzen A."/>
            <person name="Ng V."/>
            <person name="Sandor L."/>
            <person name="Barry K."/>
            <person name="Martinez A.T."/>
            <person name="Xiao Y."/>
            <person name="Gibbons J.G."/>
            <person name="Terashima K."/>
            <person name="Hibbett D.S."/>
            <person name="Grigoriev I.V."/>
        </authorList>
    </citation>
    <scope>NUCLEOTIDE SEQUENCE</scope>
    <source>
        <strain evidence="11">Sp2 HRB7682 ss15</strain>
    </source>
</reference>
<accession>A0A9W9AF90</accession>
<dbReference type="Gene3D" id="2.70.130.10">
    <property type="entry name" value="Mannose-6-phosphate receptor binding domain"/>
    <property type="match status" value="1"/>
</dbReference>
<feature type="signal peptide" evidence="9">
    <location>
        <begin position="1"/>
        <end position="20"/>
    </location>
</feature>
<name>A0A9W9AF90_9AGAR</name>
<evidence type="ECO:0000256" key="8">
    <source>
        <dbReference type="SAM" id="MobiDB-lite"/>
    </source>
</evidence>
<keyword evidence="6" id="KW-0256">Endoplasmic reticulum</keyword>
<dbReference type="PANTHER" id="PTHR15414">
    <property type="entry name" value="OS-9-RELATED"/>
    <property type="match status" value="1"/>
</dbReference>
<evidence type="ECO:0000256" key="7">
    <source>
        <dbReference type="ARBA" id="ARBA00023157"/>
    </source>
</evidence>
<dbReference type="PROSITE" id="PS51914">
    <property type="entry name" value="MRH"/>
    <property type="match status" value="1"/>
</dbReference>
<dbReference type="InterPro" id="IPR045149">
    <property type="entry name" value="OS-9-like"/>
</dbReference>
<comment type="similarity">
    <text evidence="2">Belongs to the OS-9 family.</text>
</comment>
<organism evidence="11 12">
    <name type="scientific">Lentinula lateritia</name>
    <dbReference type="NCBI Taxonomy" id="40482"/>
    <lineage>
        <taxon>Eukaryota</taxon>
        <taxon>Fungi</taxon>
        <taxon>Dikarya</taxon>
        <taxon>Basidiomycota</taxon>
        <taxon>Agaricomycotina</taxon>
        <taxon>Agaricomycetes</taxon>
        <taxon>Agaricomycetidae</taxon>
        <taxon>Agaricales</taxon>
        <taxon>Marasmiineae</taxon>
        <taxon>Omphalotaceae</taxon>
        <taxon>Lentinula</taxon>
    </lineage>
</organism>
<keyword evidence="4 9" id="KW-0732">Signal</keyword>
<evidence type="ECO:0000256" key="5">
    <source>
        <dbReference type="ARBA" id="ARBA00022734"/>
    </source>
</evidence>
<proteinExistence type="inferred from homology"/>
<evidence type="ECO:0000256" key="9">
    <source>
        <dbReference type="SAM" id="SignalP"/>
    </source>
</evidence>
<sequence length="481" mass="53619">MSKNFLVLALISSALNLVAARLHSLPEDPHAFPKFKVTFLNNLPVLNETAQKWLSQGIPGGELEFLNQPWEHATEEVPLSLGHKEIDDGGFGESGSSSPVLPESHIPYSLEQMKMGPRDSYLCLVPRPLEFSSSTSDVDSDEEITPARSWSLLQPLSGTCLYHRQGWFTYSYCHNDQIRQFRELPQAHSHMPGDLYIAYSLHTCIPLCSQHLHWESYTLGKAPPAPEPGADLTVAEQNAIEANLELARGAGSRYLVQRWGDGTICDKTGKGREVEVQFHCSMTMSDTILLVKETRTCAYVLVINTPRLCGEPGFRSQRDYVEQAQIRCREIVHTQSEEFHDVPETDYPQKIPRIKKALPPKSAEKLEKSSGGASTENILLKTLEAFFGENSNGQVVVQQVTDDGEMVIEFLDDLSDDGDDGEDVADRITNVLRAAGYNIKGEERNKQTTPGDSDKKRQDRSSDSSSSEKQAALQEQVRDEL</sequence>
<dbReference type="InterPro" id="IPR009011">
    <property type="entry name" value="Man6P_isomerase_rcpt-bd_dom_sf"/>
</dbReference>
<dbReference type="InterPro" id="IPR044865">
    <property type="entry name" value="MRH_dom"/>
</dbReference>
<dbReference type="PANTHER" id="PTHR15414:SF0">
    <property type="entry name" value="ENDOPLASMIC RETICULUM LECTIN 1"/>
    <property type="match status" value="1"/>
</dbReference>
<dbReference type="GO" id="GO:0030968">
    <property type="term" value="P:endoplasmic reticulum unfolded protein response"/>
    <property type="evidence" value="ECO:0007669"/>
    <property type="project" value="InterPro"/>
</dbReference>
<comment type="subcellular location">
    <subcellularLocation>
        <location evidence="1">Endoplasmic reticulum membrane</location>
        <topology evidence="1">Peripheral membrane protein</topology>
        <orientation evidence="1">Lumenal side</orientation>
    </subcellularLocation>
</comment>
<evidence type="ECO:0000256" key="6">
    <source>
        <dbReference type="ARBA" id="ARBA00022824"/>
    </source>
</evidence>
<feature type="compositionally biased region" description="Basic and acidic residues" evidence="8">
    <location>
        <begin position="440"/>
        <end position="462"/>
    </location>
</feature>
<evidence type="ECO:0000259" key="10">
    <source>
        <dbReference type="PROSITE" id="PS51914"/>
    </source>
</evidence>
<feature type="chain" id="PRO_5040767137" description="Protein OS-9 homolog" evidence="9">
    <location>
        <begin position="21"/>
        <end position="481"/>
    </location>
</feature>
<protein>
    <recommendedName>
        <fullName evidence="3">Protein OS-9 homolog</fullName>
    </recommendedName>
</protein>
<dbReference type="EMBL" id="JANVFS010000015">
    <property type="protein sequence ID" value="KAJ4480633.1"/>
    <property type="molecule type" value="Genomic_DNA"/>
</dbReference>
<dbReference type="GO" id="GO:0030246">
    <property type="term" value="F:carbohydrate binding"/>
    <property type="evidence" value="ECO:0007669"/>
    <property type="project" value="UniProtKB-KW"/>
</dbReference>
<evidence type="ECO:0000256" key="3">
    <source>
        <dbReference type="ARBA" id="ARBA00018727"/>
    </source>
</evidence>
<keyword evidence="5" id="KW-0430">Lectin</keyword>
<gene>
    <name evidence="11" type="ORF">C8J55DRAFT_428731</name>
</gene>
<comment type="caution">
    <text evidence="11">The sequence shown here is derived from an EMBL/GenBank/DDBJ whole genome shotgun (WGS) entry which is preliminary data.</text>
</comment>
<dbReference type="GO" id="GO:0005789">
    <property type="term" value="C:endoplasmic reticulum membrane"/>
    <property type="evidence" value="ECO:0007669"/>
    <property type="project" value="UniProtKB-SubCell"/>
</dbReference>
<feature type="domain" description="MRH" evidence="10">
    <location>
        <begin position="158"/>
        <end position="311"/>
    </location>
</feature>
<evidence type="ECO:0000256" key="1">
    <source>
        <dbReference type="ARBA" id="ARBA00004367"/>
    </source>
</evidence>
<evidence type="ECO:0000256" key="2">
    <source>
        <dbReference type="ARBA" id="ARBA00009918"/>
    </source>
</evidence>
<dbReference type="GO" id="GO:0005788">
    <property type="term" value="C:endoplasmic reticulum lumen"/>
    <property type="evidence" value="ECO:0007669"/>
    <property type="project" value="TreeGrafter"/>
</dbReference>
<dbReference type="GO" id="GO:0030970">
    <property type="term" value="P:retrograde protein transport, ER to cytosol"/>
    <property type="evidence" value="ECO:0007669"/>
    <property type="project" value="TreeGrafter"/>
</dbReference>